<feature type="non-terminal residue" evidence="1">
    <location>
        <position position="1"/>
    </location>
</feature>
<dbReference type="AlphaFoldDB" id="A0A382R8L1"/>
<protein>
    <submittedName>
        <fullName evidence="1">Uncharacterized protein</fullName>
    </submittedName>
</protein>
<dbReference type="EMBL" id="UINC01119605">
    <property type="protein sequence ID" value="SVC93542.1"/>
    <property type="molecule type" value="Genomic_DNA"/>
</dbReference>
<gene>
    <name evidence="1" type="ORF">METZ01_LOCUS346396</name>
</gene>
<accession>A0A382R8L1</accession>
<sequence length="31" mass="3469">VVIKGNWALVSGKSYVERINNYVVAATLKLY</sequence>
<reference evidence="1" key="1">
    <citation type="submission" date="2018-05" db="EMBL/GenBank/DDBJ databases">
        <authorList>
            <person name="Lanie J.A."/>
            <person name="Ng W.-L."/>
            <person name="Kazmierczak K.M."/>
            <person name="Andrzejewski T.M."/>
            <person name="Davidsen T.M."/>
            <person name="Wayne K.J."/>
            <person name="Tettelin H."/>
            <person name="Glass J.I."/>
            <person name="Rusch D."/>
            <person name="Podicherti R."/>
            <person name="Tsui H.-C.T."/>
            <person name="Winkler M.E."/>
        </authorList>
    </citation>
    <scope>NUCLEOTIDE SEQUENCE</scope>
</reference>
<evidence type="ECO:0000313" key="1">
    <source>
        <dbReference type="EMBL" id="SVC93542.1"/>
    </source>
</evidence>
<name>A0A382R8L1_9ZZZZ</name>
<organism evidence="1">
    <name type="scientific">marine metagenome</name>
    <dbReference type="NCBI Taxonomy" id="408172"/>
    <lineage>
        <taxon>unclassified sequences</taxon>
        <taxon>metagenomes</taxon>
        <taxon>ecological metagenomes</taxon>
    </lineage>
</organism>
<proteinExistence type="predicted"/>